<sequence length="285" mass="28894">MALTLRWRSSTTLPVDGSPLKPETFRERTSADAARVALRVGNATADVGDLFEIEGDAADGALVVEGDLTHVDKLGRGMATGSLKVRGDVGPRLGAEMAGGLLDLDGSCGDWAGAEMAGGVLRIRGDAGNSLGAAYPGSRRGMREGLILVGGSAGDDVGLLMRRGAIGVKGAVGAGLGRNMIAGTIYACGAVGAMPGAGMKRGSLVLSGLGEDAERSLSPTFHFAVRLPVPILGVYASLFHGHGFVVPPSVSSAEVDRYNGDLAVGGQGEILVAVPPSTLRLISPH</sequence>
<proteinExistence type="predicted"/>
<dbReference type="GO" id="GO:0015948">
    <property type="term" value="P:methanogenesis"/>
    <property type="evidence" value="ECO:0007669"/>
    <property type="project" value="InterPro"/>
</dbReference>
<reference evidence="2" key="1">
    <citation type="submission" date="2016-12" db="EMBL/GenBank/DDBJ databases">
        <title>Comparative genomics of four Isosphaeraceae planctomycetes: a common pool of plasmids and glycoside hydrolase genes.</title>
        <authorList>
            <person name="Ivanova A."/>
        </authorList>
    </citation>
    <scope>NUCLEOTIDE SEQUENCE [LARGE SCALE GENOMIC DNA]</scope>
    <source>
        <strain evidence="2">PX4</strain>
    </source>
</reference>
<dbReference type="GO" id="GO:0018493">
    <property type="term" value="F:formylmethanofuran dehydrogenase activity"/>
    <property type="evidence" value="ECO:0007669"/>
    <property type="project" value="InterPro"/>
</dbReference>
<dbReference type="RefSeq" id="WP_076343033.1">
    <property type="nucleotide sequence ID" value="NZ_CP019082.1"/>
</dbReference>
<dbReference type="OrthoDB" id="269067at2"/>
<dbReference type="KEGG" id="pbor:BSF38_00164"/>
<dbReference type="PANTHER" id="PTHR39673:SF5">
    <property type="entry name" value="TUNGSTEN-CONTAINING FORMYLMETHANOFURAN DEHYDROGENASE 2 SUBUNIT C"/>
    <property type="match status" value="1"/>
</dbReference>
<dbReference type="STRING" id="1387353.BSF38_00164"/>
<dbReference type="AlphaFoldDB" id="A0A1U7CII9"/>
<evidence type="ECO:0000313" key="2">
    <source>
        <dbReference type="Proteomes" id="UP000186309"/>
    </source>
</evidence>
<dbReference type="GO" id="GO:0016787">
    <property type="term" value="F:hydrolase activity"/>
    <property type="evidence" value="ECO:0007669"/>
    <property type="project" value="UniProtKB-KW"/>
</dbReference>
<dbReference type="InterPro" id="IPR017550">
    <property type="entry name" value="Formylmethanofuran_DH_suC"/>
</dbReference>
<dbReference type="InterPro" id="IPR036485">
    <property type="entry name" value="Glu_synth_asu_C_sf"/>
</dbReference>
<dbReference type="SUPFAM" id="SSF69336">
    <property type="entry name" value="Alpha subunit of glutamate synthase, C-terminal domain"/>
    <property type="match status" value="1"/>
</dbReference>
<keyword evidence="2" id="KW-1185">Reference proteome</keyword>
<dbReference type="EMBL" id="CP019082">
    <property type="protein sequence ID" value="APW58760.1"/>
    <property type="molecule type" value="Genomic_DNA"/>
</dbReference>
<dbReference type="Proteomes" id="UP000186309">
    <property type="component" value="Chromosome"/>
</dbReference>
<keyword evidence="1" id="KW-0378">Hydrolase</keyword>
<dbReference type="PANTHER" id="PTHR39673">
    <property type="entry name" value="TUNGSTEN FORMYLMETHANOFURAN DEHYDROGENASE, SUBUNIT C (FWDC)"/>
    <property type="match status" value="1"/>
</dbReference>
<gene>
    <name evidence="1" type="primary">fhcC</name>
    <name evidence="1" type="ORF">BSF38_00164</name>
</gene>
<organism evidence="1 2">
    <name type="scientific">Paludisphaera borealis</name>
    <dbReference type="NCBI Taxonomy" id="1387353"/>
    <lineage>
        <taxon>Bacteria</taxon>
        <taxon>Pseudomonadati</taxon>
        <taxon>Planctomycetota</taxon>
        <taxon>Planctomycetia</taxon>
        <taxon>Isosphaerales</taxon>
        <taxon>Isosphaeraceae</taxon>
        <taxon>Paludisphaera</taxon>
    </lineage>
</organism>
<protein>
    <submittedName>
        <fullName evidence="1">Formyltransferase/hydrolase complex Fhc subunit C</fullName>
    </submittedName>
</protein>
<dbReference type="NCBIfam" id="TIGR03122">
    <property type="entry name" value="one_C_dehyd_C"/>
    <property type="match status" value="1"/>
</dbReference>
<accession>A0A1U7CII9</accession>
<dbReference type="GO" id="GO:0016740">
    <property type="term" value="F:transferase activity"/>
    <property type="evidence" value="ECO:0007669"/>
    <property type="project" value="UniProtKB-KW"/>
</dbReference>
<name>A0A1U7CII9_9BACT</name>
<keyword evidence="1" id="KW-0808">Transferase</keyword>
<evidence type="ECO:0000313" key="1">
    <source>
        <dbReference type="EMBL" id="APW58760.1"/>
    </source>
</evidence>
<dbReference type="GO" id="GO:0046914">
    <property type="term" value="F:transition metal ion binding"/>
    <property type="evidence" value="ECO:0007669"/>
    <property type="project" value="InterPro"/>
</dbReference>
<dbReference type="Gene3D" id="2.160.20.60">
    <property type="entry name" value="Glutamate synthase, alpha subunit, C-terminal domain"/>
    <property type="match status" value="1"/>
</dbReference>